<name>A0AC61L5X9_9EURY</name>
<accession>A0AC61L5X9</accession>
<organism evidence="1 2">
    <name type="scientific">Candidatus Methanogaster sp</name>
    <dbReference type="NCBI Taxonomy" id="3386292"/>
    <lineage>
        <taxon>Archaea</taxon>
        <taxon>Methanobacteriati</taxon>
        <taxon>Methanobacteriota</taxon>
        <taxon>Stenosarchaea group</taxon>
        <taxon>Methanomicrobia</taxon>
        <taxon>Methanosarcinales</taxon>
        <taxon>ANME-2 cluster</taxon>
        <taxon>Candidatus Methanogasteraceae</taxon>
        <taxon>Candidatus Methanogaster</taxon>
    </lineage>
</organism>
<reference evidence="1" key="1">
    <citation type="submission" date="2018-01" db="EMBL/GenBank/DDBJ databases">
        <authorList>
            <person name="Krukenberg V."/>
        </authorList>
    </citation>
    <scope>NUCLEOTIDE SEQUENCE</scope>
    <source>
        <strain evidence="1">E20ANME2</strain>
    </source>
</reference>
<dbReference type="EMBL" id="PQXF01000003">
    <property type="protein sequence ID" value="PXF61773.1"/>
    <property type="molecule type" value="Genomic_DNA"/>
</dbReference>
<comment type="caution">
    <text evidence="1">The sequence shown here is derived from an EMBL/GenBank/DDBJ whole genome shotgun (WGS) entry which is preliminary data.</text>
</comment>
<protein>
    <submittedName>
        <fullName evidence="1">Uncharacterized protein</fullName>
    </submittedName>
</protein>
<evidence type="ECO:0000313" key="1">
    <source>
        <dbReference type="EMBL" id="PXF61773.1"/>
    </source>
</evidence>
<proteinExistence type="predicted"/>
<evidence type="ECO:0000313" key="2">
    <source>
        <dbReference type="Proteomes" id="UP000248329"/>
    </source>
</evidence>
<gene>
    <name evidence="1" type="ORF">C4B59_02690</name>
</gene>
<dbReference type="Proteomes" id="UP000248329">
    <property type="component" value="Unassembled WGS sequence"/>
</dbReference>
<sequence>MDGVLIINLPKPLTAGLEIQGIGVDARVFYYNQIVVSLSQFRHIYSNYVDEDDCIVGNQISN</sequence>